<keyword evidence="4" id="KW-0812">Transmembrane</keyword>
<keyword evidence="6" id="KW-1185">Reference proteome</keyword>
<organism evidence="5 6">
    <name type="scientific">Piedraia hortae CBS 480.64</name>
    <dbReference type="NCBI Taxonomy" id="1314780"/>
    <lineage>
        <taxon>Eukaryota</taxon>
        <taxon>Fungi</taxon>
        <taxon>Dikarya</taxon>
        <taxon>Ascomycota</taxon>
        <taxon>Pezizomycotina</taxon>
        <taxon>Dothideomycetes</taxon>
        <taxon>Dothideomycetidae</taxon>
        <taxon>Capnodiales</taxon>
        <taxon>Piedraiaceae</taxon>
        <taxon>Piedraia</taxon>
    </lineage>
</organism>
<dbReference type="GO" id="GO:0006487">
    <property type="term" value="P:protein N-linked glycosylation"/>
    <property type="evidence" value="ECO:0007669"/>
    <property type="project" value="TreeGrafter"/>
</dbReference>
<dbReference type="GO" id="GO:0000009">
    <property type="term" value="F:alpha-1,6-mannosyltransferase activity"/>
    <property type="evidence" value="ECO:0007669"/>
    <property type="project" value="TreeGrafter"/>
</dbReference>
<name>A0A6A7C0I0_9PEZI</name>
<sequence>MQFPYPRSTTPSFAAARTSAYRRRNLPSRAPYAVGFVVLLLVIYYFAHSTGSSPSQSRAGTSNVVIVTVLDQEMSEKLKHDIKDNRRDYAHRHGYATFFPNATDYDLMPNTPKSWSSVPAMRHALAKFPEANWVWFLTSTALVMEPHISLRDRVLDPAKLQSLMLTDKPVVPPDSVIKTFSHLKPERVDLILAQDDKGLAAGSLLIRRGEWAKYFLDAWYDPLFRKYNFQKAERHALEHIVQWHGTILAKMALVPLRVINSHTREGLKSADSEGIYQEGDFVANFNGCAKDPGRSCDQEMAPLISRWRVMREQENRRH</sequence>
<keyword evidence="2" id="KW-0328">Glycosyltransferase</keyword>
<keyword evidence="4" id="KW-1133">Transmembrane helix</keyword>
<keyword evidence="4" id="KW-0472">Membrane</keyword>
<dbReference type="Pfam" id="PF05637">
    <property type="entry name" value="Glyco_transf_34"/>
    <property type="match status" value="1"/>
</dbReference>
<dbReference type="Proteomes" id="UP000799421">
    <property type="component" value="Unassembled WGS sequence"/>
</dbReference>
<dbReference type="AlphaFoldDB" id="A0A6A7C0I0"/>
<evidence type="ECO:0000256" key="2">
    <source>
        <dbReference type="ARBA" id="ARBA00022676"/>
    </source>
</evidence>
<feature type="transmembrane region" description="Helical" evidence="4">
    <location>
        <begin position="30"/>
        <end position="47"/>
    </location>
</feature>
<dbReference type="OrthoDB" id="205108at2759"/>
<dbReference type="EMBL" id="MU005977">
    <property type="protein sequence ID" value="KAF2860893.1"/>
    <property type="molecule type" value="Genomic_DNA"/>
</dbReference>
<dbReference type="GO" id="GO:0000136">
    <property type="term" value="C:mannan polymerase complex"/>
    <property type="evidence" value="ECO:0007669"/>
    <property type="project" value="TreeGrafter"/>
</dbReference>
<proteinExistence type="inferred from homology"/>
<evidence type="ECO:0000313" key="5">
    <source>
        <dbReference type="EMBL" id="KAF2860893.1"/>
    </source>
</evidence>
<reference evidence="5" key="1">
    <citation type="journal article" date="2020" name="Stud. Mycol.">
        <title>101 Dothideomycetes genomes: a test case for predicting lifestyles and emergence of pathogens.</title>
        <authorList>
            <person name="Haridas S."/>
            <person name="Albert R."/>
            <person name="Binder M."/>
            <person name="Bloem J."/>
            <person name="Labutti K."/>
            <person name="Salamov A."/>
            <person name="Andreopoulos B."/>
            <person name="Baker S."/>
            <person name="Barry K."/>
            <person name="Bills G."/>
            <person name="Bluhm B."/>
            <person name="Cannon C."/>
            <person name="Castanera R."/>
            <person name="Culley D."/>
            <person name="Daum C."/>
            <person name="Ezra D."/>
            <person name="Gonzalez J."/>
            <person name="Henrissat B."/>
            <person name="Kuo A."/>
            <person name="Liang C."/>
            <person name="Lipzen A."/>
            <person name="Lutzoni F."/>
            <person name="Magnuson J."/>
            <person name="Mondo S."/>
            <person name="Nolan M."/>
            <person name="Ohm R."/>
            <person name="Pangilinan J."/>
            <person name="Park H.-J."/>
            <person name="Ramirez L."/>
            <person name="Alfaro M."/>
            <person name="Sun H."/>
            <person name="Tritt A."/>
            <person name="Yoshinaga Y."/>
            <person name="Zwiers L.-H."/>
            <person name="Turgeon B."/>
            <person name="Goodwin S."/>
            <person name="Spatafora J."/>
            <person name="Crous P."/>
            <person name="Grigoriev I."/>
        </authorList>
    </citation>
    <scope>NUCLEOTIDE SEQUENCE</scope>
    <source>
        <strain evidence="5">CBS 480.64</strain>
    </source>
</reference>
<dbReference type="FunFam" id="3.90.550.10:FF:000149">
    <property type="entry name" value="Alpha-1,6-mannosyltransferase subunit"/>
    <property type="match status" value="1"/>
</dbReference>
<accession>A0A6A7C0I0</accession>
<evidence type="ECO:0000256" key="3">
    <source>
        <dbReference type="ARBA" id="ARBA00022679"/>
    </source>
</evidence>
<dbReference type="InterPro" id="IPR008630">
    <property type="entry name" value="Glyco_trans_34"/>
</dbReference>
<dbReference type="PANTHER" id="PTHR31306:SF10">
    <property type="entry name" value="ALPHA-1,6-MANNOSYLTRANSFERASE MNN11-RELATED"/>
    <property type="match status" value="1"/>
</dbReference>
<gene>
    <name evidence="5" type="ORF">K470DRAFT_231566</name>
</gene>
<evidence type="ECO:0000256" key="1">
    <source>
        <dbReference type="ARBA" id="ARBA00005664"/>
    </source>
</evidence>
<evidence type="ECO:0000313" key="6">
    <source>
        <dbReference type="Proteomes" id="UP000799421"/>
    </source>
</evidence>
<dbReference type="Gene3D" id="3.90.550.10">
    <property type="entry name" value="Spore Coat Polysaccharide Biosynthesis Protein SpsA, Chain A"/>
    <property type="match status" value="1"/>
</dbReference>
<keyword evidence="3 5" id="KW-0808">Transferase</keyword>
<comment type="similarity">
    <text evidence="1">Belongs to the glycosyltransferase 34 family.</text>
</comment>
<evidence type="ECO:0000256" key="4">
    <source>
        <dbReference type="SAM" id="Phobius"/>
    </source>
</evidence>
<protein>
    <submittedName>
        <fullName evidence="5">Glycosyltransferase family 34 protein</fullName>
    </submittedName>
</protein>
<dbReference type="InterPro" id="IPR029044">
    <property type="entry name" value="Nucleotide-diphossugar_trans"/>
</dbReference>
<dbReference type="PANTHER" id="PTHR31306">
    <property type="entry name" value="ALPHA-1,6-MANNOSYLTRANSFERASE MNN11-RELATED"/>
    <property type="match status" value="1"/>
</dbReference>